<sequence length="783" mass="86425">MLRLYSFIVRDSPMQVYGCDKLGHHTDHLSRIHESVFKTGVFSMGREQTVGEVLVFHAPPRYMKIGGPGQTPSVTVTLPELPISQIPYTLSLTAKFQSAYGIVKIESSCDITPLKYTNDDKTEAEAIFDKFSMNITLLSPFSPQVSLSEGHKFDRDVQLLAYYSEVNKPSVAMENGISDAEAGSIMGDSIVMLNFYPGFPETQEQSVCGEFIFVVDRSGSMECPMNSEPNAPQRIQSAKETLVLLLKSLPLGCYFNIYGFGSNFESFFSESVEYTQNSLDDAVEKVNQMQADFGGTEILEPLQKIYKTAGRPDHPRQLFIFTDGEVGNTKQVITEVQRNAHSHRCFTFGIGEGASTALIKGVSRVANGTYDFITGKDRLQPKVLKALKCALQTTVKDVSIKWTLPPNVEVNLISQTPMAIFRGQRSIIYAVLKGKLKEEDEVQVYKDEIFTNQLKFSLKANVKERAERYACAGAPIQGAKKKQEGGVARRWEVPDLQHPSDQTVPPVTVYETQNPLSAYTFVIQSRLPLYRPTIHRLAAKNLISQLESDPDSEEVKKRILETSLQSGVISSLTAFVAVNKDSKAPVETSPVHRFNPPVAMAYGMSHPRGVAYCAPVPMFCCAMADPTLELADCGALSVIESLTMESEEQAPDDSPEKLETPALFRLISLQNADGSWKPSAELASILATSGDFLESCPDKALFFNEYEEQGRNEGGEDLDPSVWATILALVWLHSSCLEQRDEWELLESKAIALVKAKAGSSLGDSIKAANELLKSSVDLKVFG</sequence>
<dbReference type="PROSITE" id="PS50234">
    <property type="entry name" value="VWFA"/>
    <property type="match status" value="1"/>
</dbReference>
<dbReference type="InterPro" id="IPR036465">
    <property type="entry name" value="vWFA_dom_sf"/>
</dbReference>
<dbReference type="SMART" id="SM00327">
    <property type="entry name" value="VWA"/>
    <property type="match status" value="1"/>
</dbReference>
<dbReference type="InterPro" id="IPR002035">
    <property type="entry name" value="VWF_A"/>
</dbReference>
<name>A0ABN9LTP7_9NEOB</name>
<feature type="domain" description="VWFA" evidence="1">
    <location>
        <begin position="210"/>
        <end position="395"/>
    </location>
</feature>
<dbReference type="PANTHER" id="PTHR45737:SF6">
    <property type="entry name" value="VON WILLEBRAND FACTOR A DOMAIN-CONTAINING PROTEIN 5A"/>
    <property type="match status" value="1"/>
</dbReference>
<evidence type="ECO:0000313" key="2">
    <source>
        <dbReference type="EMBL" id="CAJ0947371.1"/>
    </source>
</evidence>
<dbReference type="EMBL" id="CAUEEQ010026642">
    <property type="protein sequence ID" value="CAJ0947371.1"/>
    <property type="molecule type" value="Genomic_DNA"/>
</dbReference>
<dbReference type="SUPFAM" id="SSF53300">
    <property type="entry name" value="vWA-like"/>
    <property type="match status" value="1"/>
</dbReference>
<reference evidence="2" key="1">
    <citation type="submission" date="2023-07" db="EMBL/GenBank/DDBJ databases">
        <authorList>
            <person name="Stuckert A."/>
        </authorList>
    </citation>
    <scope>NUCLEOTIDE SEQUENCE</scope>
</reference>
<protein>
    <recommendedName>
        <fullName evidence="1">VWFA domain-containing protein</fullName>
    </recommendedName>
</protein>
<gene>
    <name evidence="2" type="ORF">RIMI_LOCUS11657668</name>
</gene>
<evidence type="ECO:0000313" key="3">
    <source>
        <dbReference type="Proteomes" id="UP001176940"/>
    </source>
</evidence>
<dbReference type="Proteomes" id="UP001176940">
    <property type="component" value="Unassembled WGS sequence"/>
</dbReference>
<accession>A0ABN9LTP7</accession>
<evidence type="ECO:0000259" key="1">
    <source>
        <dbReference type="PROSITE" id="PS50234"/>
    </source>
</evidence>
<keyword evidence="3" id="KW-1185">Reference proteome</keyword>
<comment type="caution">
    <text evidence="2">The sequence shown here is derived from an EMBL/GenBank/DDBJ whole genome shotgun (WGS) entry which is preliminary data.</text>
</comment>
<dbReference type="Gene3D" id="3.40.50.410">
    <property type="entry name" value="von Willebrand factor, type A domain"/>
    <property type="match status" value="1"/>
</dbReference>
<dbReference type="Pfam" id="PF13768">
    <property type="entry name" value="VWA_3"/>
    <property type="match status" value="1"/>
</dbReference>
<proteinExistence type="predicted"/>
<dbReference type="PANTHER" id="PTHR45737">
    <property type="entry name" value="VON WILLEBRAND FACTOR A DOMAIN-CONTAINING PROTEIN 5A"/>
    <property type="match status" value="1"/>
</dbReference>
<organism evidence="2 3">
    <name type="scientific">Ranitomeya imitator</name>
    <name type="common">mimic poison frog</name>
    <dbReference type="NCBI Taxonomy" id="111125"/>
    <lineage>
        <taxon>Eukaryota</taxon>
        <taxon>Metazoa</taxon>
        <taxon>Chordata</taxon>
        <taxon>Craniata</taxon>
        <taxon>Vertebrata</taxon>
        <taxon>Euteleostomi</taxon>
        <taxon>Amphibia</taxon>
        <taxon>Batrachia</taxon>
        <taxon>Anura</taxon>
        <taxon>Neobatrachia</taxon>
        <taxon>Hyloidea</taxon>
        <taxon>Dendrobatidae</taxon>
        <taxon>Dendrobatinae</taxon>
        <taxon>Ranitomeya</taxon>
    </lineage>
</organism>